<evidence type="ECO:0000256" key="6">
    <source>
        <dbReference type="ARBA" id="ARBA00022777"/>
    </source>
</evidence>
<dbReference type="Pfam" id="PF02518">
    <property type="entry name" value="HATPase_c"/>
    <property type="match status" value="1"/>
</dbReference>
<dbReference type="Proteomes" id="UP000306985">
    <property type="component" value="Unassembled WGS sequence"/>
</dbReference>
<keyword evidence="10" id="KW-0812">Transmembrane</keyword>
<reference evidence="13 14" key="1">
    <citation type="submission" date="2019-05" db="EMBL/GenBank/DDBJ databases">
        <title>Nakamurella sp. N5BH11, whole genome shotgun sequence.</title>
        <authorList>
            <person name="Tuo L."/>
        </authorList>
    </citation>
    <scope>NUCLEOTIDE SEQUENCE [LARGE SCALE GENOMIC DNA]</scope>
    <source>
        <strain evidence="13 14">N5BH11</strain>
    </source>
</reference>
<evidence type="ECO:0000313" key="13">
    <source>
        <dbReference type="EMBL" id="TKV60595.1"/>
    </source>
</evidence>
<evidence type="ECO:0000313" key="14">
    <source>
        <dbReference type="Proteomes" id="UP000306985"/>
    </source>
</evidence>
<proteinExistence type="predicted"/>
<dbReference type="SUPFAM" id="SSF55874">
    <property type="entry name" value="ATPase domain of HSP90 chaperone/DNA topoisomerase II/histidine kinase"/>
    <property type="match status" value="1"/>
</dbReference>
<keyword evidence="10" id="KW-1133">Transmembrane helix</keyword>
<comment type="caution">
    <text evidence="13">The sequence shown here is derived from an EMBL/GenBank/DDBJ whole genome shotgun (WGS) entry which is preliminary data.</text>
</comment>
<feature type="transmembrane region" description="Helical" evidence="10">
    <location>
        <begin position="129"/>
        <end position="155"/>
    </location>
</feature>
<keyword evidence="3" id="KW-0597">Phosphoprotein</keyword>
<dbReference type="Gene3D" id="3.30.565.10">
    <property type="entry name" value="Histidine kinase-like ATPase, C-terminal domain"/>
    <property type="match status" value="1"/>
</dbReference>
<keyword evidence="6" id="KW-0418">Kinase</keyword>
<keyword evidence="5" id="KW-0547">Nucleotide-binding</keyword>
<dbReference type="Pfam" id="PF07730">
    <property type="entry name" value="HisKA_3"/>
    <property type="match status" value="1"/>
</dbReference>
<evidence type="ECO:0000256" key="8">
    <source>
        <dbReference type="ARBA" id="ARBA00023012"/>
    </source>
</evidence>
<feature type="transmembrane region" description="Helical" evidence="10">
    <location>
        <begin position="98"/>
        <end position="117"/>
    </location>
</feature>
<dbReference type="GO" id="GO:0046983">
    <property type="term" value="F:protein dimerization activity"/>
    <property type="evidence" value="ECO:0007669"/>
    <property type="project" value="InterPro"/>
</dbReference>
<comment type="catalytic activity">
    <reaction evidence="1">
        <text>ATP + protein L-histidine = ADP + protein N-phospho-L-histidine.</text>
        <dbReference type="EC" id="2.7.13.3"/>
    </reaction>
</comment>
<evidence type="ECO:0000256" key="10">
    <source>
        <dbReference type="SAM" id="Phobius"/>
    </source>
</evidence>
<dbReference type="OrthoDB" id="4198152at2"/>
<evidence type="ECO:0000256" key="4">
    <source>
        <dbReference type="ARBA" id="ARBA00022679"/>
    </source>
</evidence>
<evidence type="ECO:0000259" key="11">
    <source>
        <dbReference type="Pfam" id="PF02518"/>
    </source>
</evidence>
<feature type="transmembrane region" description="Helical" evidence="10">
    <location>
        <begin position="208"/>
        <end position="237"/>
    </location>
</feature>
<evidence type="ECO:0000256" key="2">
    <source>
        <dbReference type="ARBA" id="ARBA00012438"/>
    </source>
</evidence>
<sequence length="715" mass="74553">MYRSAAPTPSPARTGGSPRPAAHAAETSRSERRSPPFRPAVLVPLAVFLTVTAVSLAALGPGSGTPGGWALSTVLLAPSVVVGVLLGVRVPHSPVGPALAWVGVCPAVVLTVERWAGTVAAPDPWPGAAAANLVVAPQAIWPLHFVGLLALLLVYPDGRLPGRGWRVVAVAVGIVPVLLAAQLALNPGNYATEGGPVPGPPPVPLSDGVWTVLTALTFAAFAGLLAVAAASVVVRYRRGDEVTRLRVRWLALVAVAVPALLVLTWVAAALGLPVETGSLTLLCLLLLGIPAAVAIAVLRYELFDVDRLLGEGAAWLLTTLVSAGVFAGVVAVLTPLVRSLADVPATADGGSGIDIGVSSAAFVAALVLLPVHRGLTRAIGRLLDRERWVVLRRVEEFTEQVRDGSAEPEAVEQVLRVAIGDPGARLLLRRPGTDQFVDLSDRPIRSIAGDAVVPLREGDDEVGMLTLSSASARRLRRARDVLVRARLPIEVSRLRLELRRALADVSASRTRLAQAAEQERRRLERDLHDGAQQSIVAVGMTVRSVQRDLDPASAAWADLDRAVGTLEATIAELRRLAHGLRPAGLDDGLARALARLAADCPVPVTVDCRGSGPVHSTGDAWADLDPLTVETVWFVVAEALTNVLRHARADRAAVMVDRTGSGVTVIVTDDGIGGAREGFGLRSLRDRVGAAGGELTVDSAPGQGTTVRAVVPCAS</sequence>
<feature type="domain" description="Histidine kinase/HSP90-like ATPase" evidence="11">
    <location>
        <begin position="635"/>
        <end position="713"/>
    </location>
</feature>
<feature type="region of interest" description="Disordered" evidence="9">
    <location>
        <begin position="1"/>
        <end position="35"/>
    </location>
</feature>
<feature type="transmembrane region" description="Helical" evidence="10">
    <location>
        <begin position="66"/>
        <end position="86"/>
    </location>
</feature>
<dbReference type="InterPro" id="IPR036890">
    <property type="entry name" value="HATPase_C_sf"/>
</dbReference>
<dbReference type="InterPro" id="IPR003594">
    <property type="entry name" value="HATPase_dom"/>
</dbReference>
<evidence type="ECO:0000256" key="5">
    <source>
        <dbReference type="ARBA" id="ARBA00022741"/>
    </source>
</evidence>
<protein>
    <recommendedName>
        <fullName evidence="2">histidine kinase</fullName>
        <ecNumber evidence="2">2.7.13.3</ecNumber>
    </recommendedName>
</protein>
<dbReference type="EC" id="2.7.13.3" evidence="2"/>
<feature type="transmembrane region" description="Helical" evidence="10">
    <location>
        <begin position="278"/>
        <end position="300"/>
    </location>
</feature>
<keyword evidence="4" id="KW-0808">Transferase</keyword>
<dbReference type="GO" id="GO:0016020">
    <property type="term" value="C:membrane"/>
    <property type="evidence" value="ECO:0007669"/>
    <property type="project" value="InterPro"/>
</dbReference>
<feature type="transmembrane region" description="Helical" evidence="10">
    <location>
        <begin position="39"/>
        <end position="60"/>
    </location>
</feature>
<dbReference type="PANTHER" id="PTHR24421:SF10">
    <property type="entry name" value="NITRATE_NITRITE SENSOR PROTEIN NARQ"/>
    <property type="match status" value="1"/>
</dbReference>
<keyword evidence="10" id="KW-0472">Membrane</keyword>
<dbReference type="CDD" id="cd16917">
    <property type="entry name" value="HATPase_UhpB-NarQ-NarX-like"/>
    <property type="match status" value="1"/>
</dbReference>
<feature type="transmembrane region" description="Helical" evidence="10">
    <location>
        <begin position="167"/>
        <end position="188"/>
    </location>
</feature>
<dbReference type="RefSeq" id="WP_137447899.1">
    <property type="nucleotide sequence ID" value="NZ_SZZH01000001.1"/>
</dbReference>
<dbReference type="GO" id="GO:0005524">
    <property type="term" value="F:ATP binding"/>
    <property type="evidence" value="ECO:0007669"/>
    <property type="project" value="UniProtKB-KW"/>
</dbReference>
<keyword evidence="8" id="KW-0902">Two-component regulatory system</keyword>
<feature type="transmembrane region" description="Helical" evidence="10">
    <location>
        <begin position="353"/>
        <end position="371"/>
    </location>
</feature>
<keyword evidence="14" id="KW-1185">Reference proteome</keyword>
<dbReference type="EMBL" id="SZZH01000001">
    <property type="protein sequence ID" value="TKV60595.1"/>
    <property type="molecule type" value="Genomic_DNA"/>
</dbReference>
<name>A0A4V6CS85_9ACTN</name>
<evidence type="ECO:0000256" key="7">
    <source>
        <dbReference type="ARBA" id="ARBA00022840"/>
    </source>
</evidence>
<dbReference type="Gene3D" id="1.20.5.1930">
    <property type="match status" value="1"/>
</dbReference>
<feature type="transmembrane region" description="Helical" evidence="10">
    <location>
        <begin position="312"/>
        <end position="333"/>
    </location>
</feature>
<dbReference type="GO" id="GO:0000155">
    <property type="term" value="F:phosphorelay sensor kinase activity"/>
    <property type="evidence" value="ECO:0007669"/>
    <property type="project" value="InterPro"/>
</dbReference>
<feature type="transmembrane region" description="Helical" evidence="10">
    <location>
        <begin position="249"/>
        <end position="272"/>
    </location>
</feature>
<accession>A0A4V6CS85</accession>
<keyword evidence="7" id="KW-0067">ATP-binding</keyword>
<gene>
    <name evidence="13" type="ORF">FDO65_02540</name>
</gene>
<evidence type="ECO:0000256" key="9">
    <source>
        <dbReference type="SAM" id="MobiDB-lite"/>
    </source>
</evidence>
<evidence type="ECO:0000259" key="12">
    <source>
        <dbReference type="Pfam" id="PF07730"/>
    </source>
</evidence>
<organism evidence="13 14">
    <name type="scientific">Nakamurella flava</name>
    <dbReference type="NCBI Taxonomy" id="2576308"/>
    <lineage>
        <taxon>Bacteria</taxon>
        <taxon>Bacillati</taxon>
        <taxon>Actinomycetota</taxon>
        <taxon>Actinomycetes</taxon>
        <taxon>Nakamurellales</taxon>
        <taxon>Nakamurellaceae</taxon>
        <taxon>Nakamurella</taxon>
    </lineage>
</organism>
<dbReference type="InterPro" id="IPR050482">
    <property type="entry name" value="Sensor_HK_TwoCompSys"/>
</dbReference>
<dbReference type="InterPro" id="IPR011712">
    <property type="entry name" value="Sig_transdc_His_kin_sub3_dim/P"/>
</dbReference>
<evidence type="ECO:0000256" key="3">
    <source>
        <dbReference type="ARBA" id="ARBA00022553"/>
    </source>
</evidence>
<feature type="domain" description="Signal transduction histidine kinase subgroup 3 dimerisation and phosphoacceptor" evidence="12">
    <location>
        <begin position="519"/>
        <end position="585"/>
    </location>
</feature>
<dbReference type="PANTHER" id="PTHR24421">
    <property type="entry name" value="NITRATE/NITRITE SENSOR PROTEIN NARX-RELATED"/>
    <property type="match status" value="1"/>
</dbReference>
<evidence type="ECO:0000256" key="1">
    <source>
        <dbReference type="ARBA" id="ARBA00000085"/>
    </source>
</evidence>
<dbReference type="AlphaFoldDB" id="A0A4V6CS85"/>